<evidence type="ECO:0000313" key="2">
    <source>
        <dbReference type="EMBL" id="SFV77939.1"/>
    </source>
</evidence>
<proteinExistence type="predicted"/>
<sequence length="152" mass="16669">MKKITIILTVVTFAVGVQIAQADTAGTYHLHEDHTHRGSLFQTISASDRLNFRDESHNNMELMSTQERQEFMNNMNSGMGQNSMGNSDMRNKMQSMSTQDRQAFKDQMQSMSSQDRQAFRESMGGGQGGSGGMNRGSMGGMSRGGMGGGRGR</sequence>
<dbReference type="EMBL" id="FPHQ01000255">
    <property type="protein sequence ID" value="SFV77939.1"/>
    <property type="molecule type" value="Genomic_DNA"/>
</dbReference>
<feature type="compositionally biased region" description="Low complexity" evidence="1">
    <location>
        <begin position="106"/>
        <end position="115"/>
    </location>
</feature>
<feature type="region of interest" description="Disordered" evidence="1">
    <location>
        <begin position="80"/>
        <end position="152"/>
    </location>
</feature>
<reference evidence="2" key="1">
    <citation type="submission" date="2016-10" db="EMBL/GenBank/DDBJ databases">
        <authorList>
            <person name="de Groot N.N."/>
        </authorList>
    </citation>
    <scope>NUCLEOTIDE SEQUENCE</scope>
</reference>
<evidence type="ECO:0000256" key="1">
    <source>
        <dbReference type="SAM" id="MobiDB-lite"/>
    </source>
</evidence>
<protein>
    <submittedName>
        <fullName evidence="2">Uncharacterized protein</fullName>
    </submittedName>
</protein>
<feature type="compositionally biased region" description="Gly residues" evidence="1">
    <location>
        <begin position="123"/>
        <end position="152"/>
    </location>
</feature>
<dbReference type="AlphaFoldDB" id="A0A1W1DBG5"/>
<gene>
    <name evidence="2" type="ORF">MNB_SUP05-10-430</name>
</gene>
<feature type="compositionally biased region" description="Polar residues" evidence="1">
    <location>
        <begin position="92"/>
        <end position="101"/>
    </location>
</feature>
<name>A0A1W1DBG5_9ZZZZ</name>
<accession>A0A1W1DBG5</accession>
<organism evidence="2">
    <name type="scientific">hydrothermal vent metagenome</name>
    <dbReference type="NCBI Taxonomy" id="652676"/>
    <lineage>
        <taxon>unclassified sequences</taxon>
        <taxon>metagenomes</taxon>
        <taxon>ecological metagenomes</taxon>
    </lineage>
</organism>